<feature type="transmembrane region" description="Helical" evidence="1">
    <location>
        <begin position="160"/>
        <end position="181"/>
    </location>
</feature>
<feature type="transmembrane region" description="Helical" evidence="1">
    <location>
        <begin position="263"/>
        <end position="281"/>
    </location>
</feature>
<name>A0A2S7WDN0_9FLAO</name>
<feature type="transmembrane region" description="Helical" evidence="1">
    <location>
        <begin position="210"/>
        <end position="228"/>
    </location>
</feature>
<dbReference type="AlphaFoldDB" id="A0A2S7WDN0"/>
<keyword evidence="1" id="KW-0472">Membrane</keyword>
<protein>
    <recommendedName>
        <fullName evidence="4">Beta-carotene 15,15'-monooxygenase</fullName>
    </recommendedName>
</protein>
<evidence type="ECO:0000256" key="1">
    <source>
        <dbReference type="SAM" id="Phobius"/>
    </source>
</evidence>
<evidence type="ECO:0008006" key="4">
    <source>
        <dbReference type="Google" id="ProtNLM"/>
    </source>
</evidence>
<reference evidence="2 3" key="1">
    <citation type="submission" date="2016-12" db="EMBL/GenBank/DDBJ databases">
        <title>Trade-off between light-utilization and light-protection in marine flavobacteria.</title>
        <authorList>
            <person name="Kumagai Y."/>
            <person name="Yoshizawa S."/>
            <person name="Kogure K."/>
            <person name="Iwasaki W."/>
        </authorList>
    </citation>
    <scope>NUCLEOTIDE SEQUENCE [LARGE SCALE GENOMIC DNA]</scope>
    <source>
        <strain evidence="2 3">KCTC 22729</strain>
    </source>
</reference>
<dbReference type="EMBL" id="MSCL01000001">
    <property type="protein sequence ID" value="PQJ75391.1"/>
    <property type="molecule type" value="Genomic_DNA"/>
</dbReference>
<sequence length="308" mass="36474">MLANFLNKSKPINFIGLMIFFAVCFLTLNFIDFFNTQLNVNDLLQKIVILLIFISIFFIYNFITSKNNLTYDNSFGFYFFTLLMGCFSTIVDYKMLFFTIIYLLFLRKIYSLQSSKRVLKKLFDAGFWLGILCVFEPKFLLLFLLIYLSAYWHQKITIHTFSVPIIGFLTPVFCYFSYLFWYGNQEILTSMFLKGFSFKMSFFTEEKERIFMMSLLIITFFAAFLKSSKALLINNTFRRSWSLLLINFLVVLSLFFFENDSKNTETLFLVFPISLILANGLELVKKRILIHIFLYLFLFGCSAYLIFL</sequence>
<dbReference type="Proteomes" id="UP000237608">
    <property type="component" value="Unassembled WGS sequence"/>
</dbReference>
<gene>
    <name evidence="2" type="ORF">BTO13_09135</name>
</gene>
<comment type="caution">
    <text evidence="2">The sequence shown here is derived from an EMBL/GenBank/DDBJ whole genome shotgun (WGS) entry which is preliminary data.</text>
</comment>
<keyword evidence="1" id="KW-0812">Transmembrane</keyword>
<accession>A0A2S7WDN0</accession>
<evidence type="ECO:0000313" key="3">
    <source>
        <dbReference type="Proteomes" id="UP000237608"/>
    </source>
</evidence>
<dbReference type="InterPro" id="IPR045625">
    <property type="entry name" value="DUF6427"/>
</dbReference>
<feature type="transmembrane region" description="Helical" evidence="1">
    <location>
        <begin position="125"/>
        <end position="148"/>
    </location>
</feature>
<dbReference type="Pfam" id="PF19992">
    <property type="entry name" value="DUF6427"/>
    <property type="match status" value="1"/>
</dbReference>
<dbReference type="OrthoDB" id="1439867at2"/>
<proteinExistence type="predicted"/>
<dbReference type="RefSeq" id="WP_105046531.1">
    <property type="nucleotide sequence ID" value="NZ_CP150662.1"/>
</dbReference>
<feature type="transmembrane region" description="Helical" evidence="1">
    <location>
        <begin position="43"/>
        <end position="63"/>
    </location>
</feature>
<keyword evidence="3" id="KW-1185">Reference proteome</keyword>
<keyword evidence="1" id="KW-1133">Transmembrane helix</keyword>
<organism evidence="2 3">
    <name type="scientific">Polaribacter gangjinensis</name>
    <dbReference type="NCBI Taxonomy" id="574710"/>
    <lineage>
        <taxon>Bacteria</taxon>
        <taxon>Pseudomonadati</taxon>
        <taxon>Bacteroidota</taxon>
        <taxon>Flavobacteriia</taxon>
        <taxon>Flavobacteriales</taxon>
        <taxon>Flavobacteriaceae</taxon>
    </lineage>
</organism>
<feature type="transmembrane region" description="Helical" evidence="1">
    <location>
        <begin position="240"/>
        <end position="257"/>
    </location>
</feature>
<feature type="transmembrane region" description="Helical" evidence="1">
    <location>
        <begin position="288"/>
        <end position="307"/>
    </location>
</feature>
<feature type="transmembrane region" description="Helical" evidence="1">
    <location>
        <begin position="75"/>
        <end position="105"/>
    </location>
</feature>
<evidence type="ECO:0000313" key="2">
    <source>
        <dbReference type="EMBL" id="PQJ75391.1"/>
    </source>
</evidence>
<feature type="transmembrane region" description="Helical" evidence="1">
    <location>
        <begin position="12"/>
        <end position="31"/>
    </location>
</feature>